<dbReference type="InterPro" id="IPR029071">
    <property type="entry name" value="Ubiquitin-like_domsf"/>
</dbReference>
<dbReference type="InterPro" id="IPR025476">
    <property type="entry name" value="Helitron_helicase-like"/>
</dbReference>
<feature type="compositionally biased region" description="Low complexity" evidence="2">
    <location>
        <begin position="999"/>
        <end position="1032"/>
    </location>
</feature>
<dbReference type="SUPFAM" id="SSF54236">
    <property type="entry name" value="Ubiquitin-like"/>
    <property type="match status" value="1"/>
</dbReference>
<dbReference type="InterPro" id="IPR028889">
    <property type="entry name" value="USP"/>
</dbReference>
<dbReference type="Proteomes" id="UP001189429">
    <property type="component" value="Unassembled WGS sequence"/>
</dbReference>
<dbReference type="InterPro" id="IPR018200">
    <property type="entry name" value="USP_CS"/>
</dbReference>
<dbReference type="InterPro" id="IPR000626">
    <property type="entry name" value="Ubiquitin-like_dom"/>
</dbReference>
<protein>
    <recommendedName>
        <fullName evidence="8">Ubiquitinyl hydrolase 1</fullName>
    </recommendedName>
</protein>
<proteinExistence type="predicted"/>
<feature type="domain" description="C2H2-type" evidence="4">
    <location>
        <begin position="1266"/>
        <end position="1294"/>
    </location>
</feature>
<feature type="region of interest" description="Disordered" evidence="2">
    <location>
        <begin position="1831"/>
        <end position="1874"/>
    </location>
</feature>
<keyword evidence="1" id="KW-0863">Zinc-finger</keyword>
<keyword evidence="1" id="KW-0479">Metal-binding</keyword>
<evidence type="ECO:0000256" key="1">
    <source>
        <dbReference type="PROSITE-ProRule" id="PRU00042"/>
    </source>
</evidence>
<feature type="compositionally biased region" description="Basic and acidic residues" evidence="2">
    <location>
        <begin position="1033"/>
        <end position="1055"/>
    </location>
</feature>
<keyword evidence="1" id="KW-0862">Zinc</keyword>
<dbReference type="SMART" id="SM00213">
    <property type="entry name" value="UBQ"/>
    <property type="match status" value="1"/>
</dbReference>
<dbReference type="Pfam" id="PF00240">
    <property type="entry name" value="ubiquitin"/>
    <property type="match status" value="1"/>
</dbReference>
<feature type="region of interest" description="Disordered" evidence="2">
    <location>
        <begin position="920"/>
        <end position="1087"/>
    </location>
</feature>
<feature type="domain" description="USP" evidence="5">
    <location>
        <begin position="625"/>
        <end position="909"/>
    </location>
</feature>
<keyword evidence="7" id="KW-1185">Reference proteome</keyword>
<dbReference type="Gene3D" id="3.90.70.10">
    <property type="entry name" value="Cysteine proteinases"/>
    <property type="match status" value="1"/>
</dbReference>
<accession>A0ABN9YCV4</accession>
<feature type="region of interest" description="Disordered" evidence="2">
    <location>
        <begin position="3189"/>
        <end position="3235"/>
    </location>
</feature>
<dbReference type="InterPro" id="IPR050158">
    <property type="entry name" value="Ubiquitin_ubiquitin-like"/>
</dbReference>
<feature type="compositionally biased region" description="Basic and acidic residues" evidence="2">
    <location>
        <begin position="349"/>
        <end position="362"/>
    </location>
</feature>
<feature type="domain" description="Ubiquitin-like" evidence="3">
    <location>
        <begin position="119"/>
        <end position="195"/>
    </location>
</feature>
<dbReference type="PROSITE" id="PS00028">
    <property type="entry name" value="ZINC_FINGER_C2H2_1"/>
    <property type="match status" value="1"/>
</dbReference>
<dbReference type="InterPro" id="IPR038765">
    <property type="entry name" value="Papain-like_cys_pep_sf"/>
</dbReference>
<gene>
    <name evidence="6" type="ORF">PCOR1329_LOCUS83192</name>
</gene>
<dbReference type="SUPFAM" id="SSF54001">
    <property type="entry name" value="Cysteine proteinases"/>
    <property type="match status" value="1"/>
</dbReference>
<dbReference type="Gene3D" id="3.10.20.90">
    <property type="entry name" value="Phosphatidylinositol 3-kinase Catalytic Subunit, Chain A, domain 1"/>
    <property type="match status" value="1"/>
</dbReference>
<sequence>MRLTVKNTFLDVSGVTVGFGHDHDDATRRCSSCPPRCSAPTSSQQKADQGGHRAAPAMPTRFTRGAKVALEWDPAGFTEGHGGRQADLRRGRVAWIAFNLTAILTSLSPRGAVLAEDEFQVFARALAGTAVTLDLKASDAIGGVKHKIEDKHRAPARMQRLLFGREELDEDDCLIVDYGIAKECTLMLTGGLRGGGKKGAAPIPPFDAPSAPPFECFSPGCGVQRDTDCELMGHIREDHPGASASDCDGTFFGDAVRGEKKPLEVPASAASAAASAPAAENAAAEGATSAGAAPPPPFDKDSRPPFARWFPECRCQRLKCVYMMKHVREERGMASSDFNGTFFGQQVRADKKNDNDARKEKAAAAGPASSAEAAVPRQTWIVCVKELRADDLAAGDKKIARAVGKGRLLAVPPKGSGAEYRVRIIQQSRAAGSKFQVRLISRKESYLHGPPRGTGDAAMADRRRIERAPDRRAELDRLKQELAQVSGDGRRRRSAFERAQFGAAGGRQDRAAMAFREVLAWHEQRRRMPLRTHDGIGFEDELAQKWRRWRISARPTPAARGLKMRIEALAAQSEAAKQDDRRAARAEQALLMLHQHWCEGNDVHDEDRWRQPALHRSRGGQHPYPGLSNLCNTCYLNAPLQRLLHCPAARAALLGELRALATACVRGAPPPAEDVGGAAPAPVRVDRWSPHAFVDAFLAKHFLFKLGRYEDAREALSFILEDAPGLASLFQTGCDDEEVTMRLPAFVDGADDGDDALSPQDFFLAGGAQRLDMRELLRRGASMGGRLRSKPELLAVHVPQRWERGDSTALYLGGCDIAPYWGELPEVALRAGEEDVAYRLRAYVQYIQPEGSEAVPSHVLNDPHGHFVAHFEEDGSWHTADDLGDRPHVVQWAPGTQRKIPCMIFLEKVDSRAARAEACPWPPGPVVDGAGGAGGDGDVDAGGEDSPGLDGERGDEQGGASDAGALGARKRPAASARIDAPPKKRPRLRGKQSRDGRQQRQSRAGRQQQQSRAGRQQQQSRAGRQQQQSRAGRQQERQQERQDQKRGCKPEEVLRQGRKPKSKGDNADRSRQDAQNNAAAPVLRSSREAKSLQAACDARRECGDLFLLLHLLEPLAAADDLLKQYPDFFVYAGDDCARRWATFLRAPDRPDRLAGRLREALGVTEDEISDATRRLESGEWHMHHVAELLDERLNSAHSAHSVAAAVRLAVGDGPGAQDDGNPLRAHLADAWQRRPCNRGPPRHSAMPARLRDRSEWFQCPAPALHYACRMCEAEFPNREAFKAHQGRVHGGQRWYQSQYVARCELGPYQPSPTEERQVVARFHISQCCATVDPVDEPFVPKPEPEVQMQLLHAEIIGRIIGKIGQGGPAEEIPLQAAGAAEAAARAQAACQAREPRAFQACVCCAMQQWSENLHSEFLVGDKCTIKDRAQFADCLSAEWYHQRWPLIPRDELMSSAVDFPHDDCEGSPTSTKILLHRRRVPPEALEGKVPVKVRDDCRRDLWSDHPEVPLMALVNDLWLGRHHPLLRKAALAHQMLLALGRVASTKIYLSSKGAEKAVRQEQQSWRQKFLQHAMQGTAIVFGNGNVDHAMRSFPPEPDMLRDTFVAVFAGADDDEEGIPLTEEQKQERALRAMREEVALHVDKAEYDAPARLLKQHNYVYNDPGVQYRSDLVDQFPPQPGVPDFMLACAKYVPTGAALDDVAQAQGPASATTGAQAEMSAAAEDAQELTKWLSVLEDHMDDVSELTPLPALQGMLERMESQAGRVVANELMSRLEDQGGEDRALQLDEIGRHRLRDLCQEFHARCRKISPGEDMAKLHWRVQALETNNCQAEEGVGDPARPAGVAGTPAEDDPRSLQGPPGPDGQRKARLRVPTSRKAESWWNPKYWSIARPTDFCYGDCAWGLGQLPPDGDEDPQKQKEGRLCFSVAHFINNLLTREEMEHDVPADEEKYVARPISRFRSSWYDVHLLCSFWRVTETTNSTYTFMKTPGAFGAARACADITPETIEEVQLRAQQTGGKATLHGILKDKDTPNEVRKAFATLGQATASQVGSHGHRRELRGEGEAYTLRFGPPAQFVTPNLADTKQPLILIMQGEEYTFGNDLTDAEQVTFSEMSQRIAADPVGQAVVFELMMRLFFVHVLGLRPETVGWRRGEVRKASEHWISDGVAADLMGVPTVFGPLAAAFGPVEAQGRGSLHPHILIWLLQGQLRVLLDMLQRDEARFQERLNLWMRQVVQAVVATQQSAVELLPLQLQGGENKCGVAVPPLPFGPNEKRYFRANGGAEMLWLYEPKVDDYHRAIRPDLPLRNNDGEAVDGDAAWTEQRAAENKGHWRRPLSSSASGIFPRYRGGGTMAESLPSDEWIREMCRDARELVIGCGIHVCSPSCYKYHSDKTRGTQICRHNFYNLVTLRTWPKGGGSQECRLRTRGKALRGCIGIFRGTDYGMAGRIVTFQLHPGETSTKYAAVVSARCNVDVQEDRESYKHGLYPQRYADFSVGAREDWGWFQHLNTTSAEKWDLVVVTDWREIFRELANRDSPAVDGGDAARADLQRDLERHALATFVDAHNTSYYVNSCTTKVNPSMDDVLCKLLDGVRRLKSQWDDRSTAAGKRKEDFKRTLEVLARFETCFRRASWKSGSEMVFPMLFGHLSFMTHRCWKVFMRKSIYLAAESWRRRYGQADTAESAPAASITHAVPGTGQQVAMPGWREVPREGETVYFSPDGEEFDTIEYAHQAFQIANASGGSMRDVTKALNKMREGEAEEVPEAPGPTFEGLAQGKFRGAALSQHDDWMHRGDHPIVRDMSLYVYSIWVYRVELPLHALPAGELDPEGSGGRTLHVDIAFDSSYSAARNWTQRLAVEPPIPKADGFQFVSAESNVETHYLMKSVLLWPVHLPDADGPNDVQPPCRCAQCTELGNWLDSMLTVQEYLALETTKTAANFDGIYKAKASKPKRPQKDDVQVAEAPVFREGAEDSGAGAAQVEAQGIRAQDGFAKLGANVVLEHHFDPETLGQILRFDTAERTQAFVKELKKAVMKMFCNTPLCFELQASNRFKDTKLRDLMGLVSGGAATGRFFTVRAGDLIIIGCSGAKGRVTAVCQAAAKAQPSSDPEDLRGTVPPARWDDLLCYLGGKPFTYIHMRRAWDARGLRVTAEALVRDSQAKPLTRGWHQRFVSASKDDAVAARLLERIDGCRRRDPPNNSGGRRGAIRAPPPGNVSCLRNRDRRRRGHSLANSSFDD</sequence>
<feature type="compositionally biased region" description="Basic and acidic residues" evidence="2">
    <location>
        <begin position="1062"/>
        <end position="1072"/>
    </location>
</feature>
<evidence type="ECO:0000259" key="3">
    <source>
        <dbReference type="PROSITE" id="PS50053"/>
    </source>
</evidence>
<evidence type="ECO:0000313" key="6">
    <source>
        <dbReference type="EMBL" id="CAK0908535.1"/>
    </source>
</evidence>
<reference evidence="6" key="1">
    <citation type="submission" date="2023-10" db="EMBL/GenBank/DDBJ databases">
        <authorList>
            <person name="Chen Y."/>
            <person name="Shah S."/>
            <person name="Dougan E. K."/>
            <person name="Thang M."/>
            <person name="Chan C."/>
        </authorList>
    </citation>
    <scope>NUCLEOTIDE SEQUENCE [LARGE SCALE GENOMIC DNA]</scope>
</reference>
<feature type="region of interest" description="Disordered" evidence="2">
    <location>
        <begin position="349"/>
        <end position="370"/>
    </location>
</feature>
<evidence type="ECO:0000256" key="2">
    <source>
        <dbReference type="SAM" id="MobiDB-lite"/>
    </source>
</evidence>
<dbReference type="Pfam" id="PF14214">
    <property type="entry name" value="Helitron_like_N"/>
    <property type="match status" value="1"/>
</dbReference>
<dbReference type="PANTHER" id="PTHR10666">
    <property type="entry name" value="UBIQUITIN"/>
    <property type="match status" value="1"/>
</dbReference>
<evidence type="ECO:0000313" key="7">
    <source>
        <dbReference type="Proteomes" id="UP001189429"/>
    </source>
</evidence>
<dbReference type="PROSITE" id="PS00972">
    <property type="entry name" value="USP_1"/>
    <property type="match status" value="1"/>
</dbReference>
<dbReference type="PROSITE" id="PS50053">
    <property type="entry name" value="UBIQUITIN_2"/>
    <property type="match status" value="1"/>
</dbReference>
<dbReference type="PROSITE" id="PS50157">
    <property type="entry name" value="ZINC_FINGER_C2H2_2"/>
    <property type="match status" value="1"/>
</dbReference>
<evidence type="ECO:0000259" key="5">
    <source>
        <dbReference type="PROSITE" id="PS50235"/>
    </source>
</evidence>
<organism evidence="6 7">
    <name type="scientific">Prorocentrum cordatum</name>
    <dbReference type="NCBI Taxonomy" id="2364126"/>
    <lineage>
        <taxon>Eukaryota</taxon>
        <taxon>Sar</taxon>
        <taxon>Alveolata</taxon>
        <taxon>Dinophyceae</taxon>
        <taxon>Prorocentrales</taxon>
        <taxon>Prorocentraceae</taxon>
        <taxon>Prorocentrum</taxon>
    </lineage>
</organism>
<dbReference type="SMART" id="SM00355">
    <property type="entry name" value="ZnF_C2H2"/>
    <property type="match status" value="2"/>
</dbReference>
<comment type="caution">
    <text evidence="6">The sequence shown here is derived from an EMBL/GenBank/DDBJ whole genome shotgun (WGS) entry which is preliminary data.</text>
</comment>
<feature type="region of interest" description="Disordered" evidence="2">
    <location>
        <begin position="280"/>
        <end position="303"/>
    </location>
</feature>
<evidence type="ECO:0008006" key="8">
    <source>
        <dbReference type="Google" id="ProtNLM"/>
    </source>
</evidence>
<dbReference type="PROSITE" id="PS50235">
    <property type="entry name" value="USP_3"/>
    <property type="match status" value="1"/>
</dbReference>
<evidence type="ECO:0000259" key="4">
    <source>
        <dbReference type="PROSITE" id="PS50157"/>
    </source>
</evidence>
<feature type="compositionally biased region" description="Low complexity" evidence="2">
    <location>
        <begin position="280"/>
        <end position="292"/>
    </location>
</feature>
<name>A0ABN9YCV4_9DINO</name>
<feature type="region of interest" description="Disordered" evidence="2">
    <location>
        <begin position="34"/>
        <end position="57"/>
    </location>
</feature>
<dbReference type="InterPro" id="IPR013087">
    <property type="entry name" value="Znf_C2H2_type"/>
</dbReference>
<dbReference type="Pfam" id="PF20209">
    <property type="entry name" value="DUF6570"/>
    <property type="match status" value="1"/>
</dbReference>
<dbReference type="InterPro" id="IPR046700">
    <property type="entry name" value="DUF6570"/>
</dbReference>
<dbReference type="EMBL" id="CAUYUJ010022035">
    <property type="protein sequence ID" value="CAK0908535.1"/>
    <property type="molecule type" value="Genomic_DNA"/>
</dbReference>